<dbReference type="AlphaFoldDB" id="A0A914PXY2"/>
<evidence type="ECO:0000313" key="2">
    <source>
        <dbReference type="WBParaSite" id="PDA_v2.g23225.t1"/>
    </source>
</evidence>
<protein>
    <submittedName>
        <fullName evidence="2">Uncharacterized protein</fullName>
    </submittedName>
</protein>
<dbReference type="WBParaSite" id="PDA_v2.g23225.t1">
    <property type="protein sequence ID" value="PDA_v2.g23225.t1"/>
    <property type="gene ID" value="PDA_v2.g23225"/>
</dbReference>
<name>A0A914PXY2_9BILA</name>
<proteinExistence type="predicted"/>
<keyword evidence="1" id="KW-1185">Reference proteome</keyword>
<accession>A0A914PXY2</accession>
<sequence length="143" mass="16937">MNSAKIPANPPPSNFPSDVLRWMKKNSPSPGMSLKLMKICKYFQLTDLTDFKAHVPVKGVYTVKRSDHLWYETIRHKNKRVNHQHIEFKLVHYKTYNIEDVQQYVDKLIKKDVPDYPAPIIYFPGQKKNLSLIRKKYCKFNMP</sequence>
<organism evidence="1 2">
    <name type="scientific">Panagrolaimus davidi</name>
    <dbReference type="NCBI Taxonomy" id="227884"/>
    <lineage>
        <taxon>Eukaryota</taxon>
        <taxon>Metazoa</taxon>
        <taxon>Ecdysozoa</taxon>
        <taxon>Nematoda</taxon>
        <taxon>Chromadorea</taxon>
        <taxon>Rhabditida</taxon>
        <taxon>Tylenchina</taxon>
        <taxon>Panagrolaimomorpha</taxon>
        <taxon>Panagrolaimoidea</taxon>
        <taxon>Panagrolaimidae</taxon>
        <taxon>Panagrolaimus</taxon>
    </lineage>
</organism>
<dbReference type="Proteomes" id="UP000887578">
    <property type="component" value="Unplaced"/>
</dbReference>
<evidence type="ECO:0000313" key="1">
    <source>
        <dbReference type="Proteomes" id="UP000887578"/>
    </source>
</evidence>
<reference evidence="2" key="1">
    <citation type="submission" date="2022-11" db="UniProtKB">
        <authorList>
            <consortium name="WormBaseParasite"/>
        </authorList>
    </citation>
    <scope>IDENTIFICATION</scope>
</reference>